<dbReference type="AlphaFoldDB" id="A0AAN6Z6E5"/>
<accession>A0AAN6Z6E5</accession>
<dbReference type="Proteomes" id="UP001302602">
    <property type="component" value="Unassembled WGS sequence"/>
</dbReference>
<comment type="caution">
    <text evidence="1">The sequence shown here is derived from an EMBL/GenBank/DDBJ whole genome shotgun (WGS) entry which is preliminary data.</text>
</comment>
<reference evidence="1" key="1">
    <citation type="journal article" date="2023" name="Mol. Phylogenet. Evol.">
        <title>Genome-scale phylogeny and comparative genomics of the fungal order Sordariales.</title>
        <authorList>
            <person name="Hensen N."/>
            <person name="Bonometti L."/>
            <person name="Westerberg I."/>
            <person name="Brannstrom I.O."/>
            <person name="Guillou S."/>
            <person name="Cros-Aarteil S."/>
            <person name="Calhoun S."/>
            <person name="Haridas S."/>
            <person name="Kuo A."/>
            <person name="Mondo S."/>
            <person name="Pangilinan J."/>
            <person name="Riley R."/>
            <person name="LaButti K."/>
            <person name="Andreopoulos B."/>
            <person name="Lipzen A."/>
            <person name="Chen C."/>
            <person name="Yan M."/>
            <person name="Daum C."/>
            <person name="Ng V."/>
            <person name="Clum A."/>
            <person name="Steindorff A."/>
            <person name="Ohm R.A."/>
            <person name="Martin F."/>
            <person name="Silar P."/>
            <person name="Natvig D.O."/>
            <person name="Lalanne C."/>
            <person name="Gautier V."/>
            <person name="Ament-Velasquez S.L."/>
            <person name="Kruys A."/>
            <person name="Hutchinson M.I."/>
            <person name="Powell A.J."/>
            <person name="Barry K."/>
            <person name="Miller A.N."/>
            <person name="Grigoriev I.V."/>
            <person name="Debuchy R."/>
            <person name="Gladieux P."/>
            <person name="Hiltunen Thoren M."/>
            <person name="Johannesson H."/>
        </authorList>
    </citation>
    <scope>NUCLEOTIDE SEQUENCE</scope>
    <source>
        <strain evidence="1">CBS 731.68</strain>
    </source>
</reference>
<evidence type="ECO:0000313" key="2">
    <source>
        <dbReference type="Proteomes" id="UP001302602"/>
    </source>
</evidence>
<sequence length="226" mass="25834">MTVSCVVVIYNKNRPQWQVPVPLGLQTTGLRDGLMWPKRIRRVDTLNQYACLACTVSFVPFLVFRVSETTCLFAKMQNNSKKVRSWTRDHASCQGEEDRGEGKRKQRVYLLVLLVRERKIWLIRRRDVSTTWFNPWPSGCGDKLGPHPPWSYSTIPCEAVDDGVTFLIFLSVLLAFCFSPVRCSAPSQPHHRSLDHWDSTLPWHSPRLGVDAVVTTAKQHTPSSKV</sequence>
<dbReference type="EMBL" id="MU853224">
    <property type="protein sequence ID" value="KAK4126891.1"/>
    <property type="molecule type" value="Genomic_DNA"/>
</dbReference>
<evidence type="ECO:0000313" key="1">
    <source>
        <dbReference type="EMBL" id="KAK4126891.1"/>
    </source>
</evidence>
<keyword evidence="2" id="KW-1185">Reference proteome</keyword>
<reference evidence="1" key="2">
    <citation type="submission" date="2023-05" db="EMBL/GenBank/DDBJ databases">
        <authorList>
            <consortium name="Lawrence Berkeley National Laboratory"/>
            <person name="Steindorff A."/>
            <person name="Hensen N."/>
            <person name="Bonometti L."/>
            <person name="Westerberg I."/>
            <person name="Brannstrom I.O."/>
            <person name="Guillou S."/>
            <person name="Cros-Aarteil S."/>
            <person name="Calhoun S."/>
            <person name="Haridas S."/>
            <person name="Kuo A."/>
            <person name="Mondo S."/>
            <person name="Pangilinan J."/>
            <person name="Riley R."/>
            <person name="Labutti K."/>
            <person name="Andreopoulos B."/>
            <person name="Lipzen A."/>
            <person name="Chen C."/>
            <person name="Yanf M."/>
            <person name="Daum C."/>
            <person name="Ng V."/>
            <person name="Clum A."/>
            <person name="Ohm R."/>
            <person name="Martin F."/>
            <person name="Silar P."/>
            <person name="Natvig D."/>
            <person name="Lalanne C."/>
            <person name="Gautier V."/>
            <person name="Ament-Velasquez S.L."/>
            <person name="Kruys A."/>
            <person name="Hutchinson M.I."/>
            <person name="Powell A.J."/>
            <person name="Barry K."/>
            <person name="Miller A.N."/>
            <person name="Grigoriev I.V."/>
            <person name="Debuchy R."/>
            <person name="Gladieux P."/>
            <person name="Thoren M.H."/>
            <person name="Johannesson H."/>
        </authorList>
    </citation>
    <scope>NUCLEOTIDE SEQUENCE</scope>
    <source>
        <strain evidence="1">CBS 731.68</strain>
    </source>
</reference>
<dbReference type="RefSeq" id="XP_062650662.1">
    <property type="nucleotide sequence ID" value="XM_062786115.1"/>
</dbReference>
<dbReference type="GeneID" id="87822881"/>
<gene>
    <name evidence="1" type="ORF">N657DRAFT_179849</name>
</gene>
<name>A0AAN6Z6E5_9PEZI</name>
<organism evidence="1 2">
    <name type="scientific">Parathielavia appendiculata</name>
    <dbReference type="NCBI Taxonomy" id="2587402"/>
    <lineage>
        <taxon>Eukaryota</taxon>
        <taxon>Fungi</taxon>
        <taxon>Dikarya</taxon>
        <taxon>Ascomycota</taxon>
        <taxon>Pezizomycotina</taxon>
        <taxon>Sordariomycetes</taxon>
        <taxon>Sordariomycetidae</taxon>
        <taxon>Sordariales</taxon>
        <taxon>Chaetomiaceae</taxon>
        <taxon>Parathielavia</taxon>
    </lineage>
</organism>
<protein>
    <submittedName>
        <fullName evidence="1">Uncharacterized protein</fullName>
    </submittedName>
</protein>
<proteinExistence type="predicted"/>